<dbReference type="Proteomes" id="UP000183750">
    <property type="component" value="Unassembled WGS sequence"/>
</dbReference>
<evidence type="ECO:0000313" key="2">
    <source>
        <dbReference type="EMBL" id="SEC24242.1"/>
    </source>
</evidence>
<organism evidence="2 3">
    <name type="scientific">Microbacterium hydrocarbonoxydans</name>
    <dbReference type="NCBI Taxonomy" id="273678"/>
    <lineage>
        <taxon>Bacteria</taxon>
        <taxon>Bacillati</taxon>
        <taxon>Actinomycetota</taxon>
        <taxon>Actinomycetes</taxon>
        <taxon>Micrococcales</taxon>
        <taxon>Microbacteriaceae</taxon>
        <taxon>Microbacterium</taxon>
    </lineage>
</organism>
<dbReference type="AlphaFoldDB" id="A0A1H4QXC6"/>
<proteinExistence type="predicted"/>
<dbReference type="RefSeq" id="WP_060927103.1">
    <property type="nucleotide sequence ID" value="NZ_FNSQ01000005.1"/>
</dbReference>
<reference evidence="3" key="1">
    <citation type="submission" date="2016-10" db="EMBL/GenBank/DDBJ databases">
        <authorList>
            <person name="Varghese N."/>
            <person name="Submissions S."/>
        </authorList>
    </citation>
    <scope>NUCLEOTIDE SEQUENCE [LARGE SCALE GENOMIC DNA]</scope>
    <source>
        <strain evidence="3">DSM 16089</strain>
    </source>
</reference>
<keyword evidence="1" id="KW-0472">Membrane</keyword>
<accession>A0A1H4QXC6</accession>
<name>A0A1H4QXC6_9MICO</name>
<feature type="transmembrane region" description="Helical" evidence="1">
    <location>
        <begin position="30"/>
        <end position="51"/>
    </location>
</feature>
<gene>
    <name evidence="2" type="ORF">SAMN04489807_3229</name>
</gene>
<sequence length="74" mass="7715">MFRGYVALLFLAGLAAAVFGTLMPLGGGTTLAMVGAAALGASFVLIGIAVLRDGDRLRDAEREARRAERETYGV</sequence>
<keyword evidence="3" id="KW-1185">Reference proteome</keyword>
<dbReference type="EMBL" id="FNSQ01000005">
    <property type="protein sequence ID" value="SEC24242.1"/>
    <property type="molecule type" value="Genomic_DNA"/>
</dbReference>
<protein>
    <submittedName>
        <fullName evidence="2">Uncharacterized protein</fullName>
    </submittedName>
</protein>
<keyword evidence="1" id="KW-0812">Transmembrane</keyword>
<evidence type="ECO:0000313" key="3">
    <source>
        <dbReference type="Proteomes" id="UP000183750"/>
    </source>
</evidence>
<evidence type="ECO:0000256" key="1">
    <source>
        <dbReference type="SAM" id="Phobius"/>
    </source>
</evidence>
<keyword evidence="1" id="KW-1133">Transmembrane helix</keyword>